<proteinExistence type="inferred from homology"/>
<evidence type="ECO:0000256" key="2">
    <source>
        <dbReference type="ARBA" id="ARBA00022475"/>
    </source>
</evidence>
<dbReference type="Gene3D" id="1.10.287.950">
    <property type="entry name" value="Methyl-accepting chemotaxis protein"/>
    <property type="match status" value="1"/>
</dbReference>
<dbReference type="AlphaFoldDB" id="A0A5C0SDB3"/>
<accession>A0A5C0SDB3</accession>
<dbReference type="CDD" id="cd18774">
    <property type="entry name" value="PDC2_HK_sensor"/>
    <property type="match status" value="1"/>
</dbReference>
<keyword evidence="4 11" id="KW-0812">Transmembrane</keyword>
<dbReference type="Gene3D" id="6.10.340.10">
    <property type="match status" value="1"/>
</dbReference>
<name>A0A5C0SDB3_CRATE</name>
<organism evidence="14 15">
    <name type="scientific">Crassaminicella thermophila</name>
    <dbReference type="NCBI Taxonomy" id="2599308"/>
    <lineage>
        <taxon>Bacteria</taxon>
        <taxon>Bacillati</taxon>
        <taxon>Bacillota</taxon>
        <taxon>Clostridia</taxon>
        <taxon>Eubacteriales</taxon>
        <taxon>Clostridiaceae</taxon>
        <taxon>Crassaminicella</taxon>
    </lineage>
</organism>
<feature type="domain" description="Methyl-accepting transducer" evidence="12">
    <location>
        <begin position="423"/>
        <end position="680"/>
    </location>
</feature>
<dbReference type="CDD" id="cd11386">
    <property type="entry name" value="MCP_signal"/>
    <property type="match status" value="1"/>
</dbReference>
<feature type="domain" description="HAMP" evidence="13">
    <location>
        <begin position="352"/>
        <end position="404"/>
    </location>
</feature>
<dbReference type="SUPFAM" id="SSF58104">
    <property type="entry name" value="Methyl-accepting chemotaxis protein (MCP) signaling domain"/>
    <property type="match status" value="1"/>
</dbReference>
<reference evidence="14 15" key="1">
    <citation type="submission" date="2019-07" db="EMBL/GenBank/DDBJ databases">
        <title>Complete genome of Crassaminicella thermophila SY095.</title>
        <authorList>
            <person name="Li X."/>
        </authorList>
    </citation>
    <scope>NUCLEOTIDE SEQUENCE [LARGE SCALE GENOMIC DNA]</scope>
    <source>
        <strain evidence="14 15">SY095</strain>
    </source>
</reference>
<evidence type="ECO:0000256" key="8">
    <source>
        <dbReference type="ARBA" id="ARBA00029447"/>
    </source>
</evidence>
<dbReference type="OrthoDB" id="1062at2"/>
<evidence type="ECO:0000256" key="4">
    <source>
        <dbReference type="ARBA" id="ARBA00022692"/>
    </source>
</evidence>
<dbReference type="Gene3D" id="3.30.450.20">
    <property type="entry name" value="PAS domain"/>
    <property type="match status" value="1"/>
</dbReference>
<gene>
    <name evidence="14" type="ORF">FQB35_00160</name>
</gene>
<dbReference type="Pfam" id="PF00672">
    <property type="entry name" value="HAMP"/>
    <property type="match status" value="1"/>
</dbReference>
<evidence type="ECO:0000256" key="11">
    <source>
        <dbReference type="SAM" id="Phobius"/>
    </source>
</evidence>
<keyword evidence="15" id="KW-1185">Reference proteome</keyword>
<dbReference type="Pfam" id="PF00015">
    <property type="entry name" value="MCPsignal"/>
    <property type="match status" value="1"/>
</dbReference>
<dbReference type="PANTHER" id="PTHR32089">
    <property type="entry name" value="METHYL-ACCEPTING CHEMOTAXIS PROTEIN MCPB"/>
    <property type="match status" value="1"/>
</dbReference>
<evidence type="ECO:0000313" key="15">
    <source>
        <dbReference type="Proteomes" id="UP000324646"/>
    </source>
</evidence>
<dbReference type="InterPro" id="IPR033479">
    <property type="entry name" value="dCache_1"/>
</dbReference>
<dbReference type="InterPro" id="IPR029151">
    <property type="entry name" value="Sensor-like_sf"/>
</dbReference>
<comment type="subcellular location">
    <subcellularLocation>
        <location evidence="1">Cell membrane</location>
        <topology evidence="1">Multi-pass membrane protein</topology>
    </subcellularLocation>
</comment>
<dbReference type="SMART" id="SM00283">
    <property type="entry name" value="MA"/>
    <property type="match status" value="1"/>
</dbReference>
<evidence type="ECO:0000256" key="7">
    <source>
        <dbReference type="ARBA" id="ARBA00023224"/>
    </source>
</evidence>
<dbReference type="InterPro" id="IPR004089">
    <property type="entry name" value="MCPsignal_dom"/>
</dbReference>
<protein>
    <submittedName>
        <fullName evidence="14">HAMP domain-containing protein</fullName>
    </submittedName>
</protein>
<keyword evidence="6 11" id="KW-0472">Membrane</keyword>
<evidence type="ECO:0000259" key="12">
    <source>
        <dbReference type="PROSITE" id="PS50111"/>
    </source>
</evidence>
<dbReference type="SMART" id="SM00304">
    <property type="entry name" value="HAMP"/>
    <property type="match status" value="2"/>
</dbReference>
<evidence type="ECO:0000256" key="3">
    <source>
        <dbReference type="ARBA" id="ARBA00022500"/>
    </source>
</evidence>
<dbReference type="GO" id="GO:0007165">
    <property type="term" value="P:signal transduction"/>
    <property type="evidence" value="ECO:0007669"/>
    <property type="project" value="UniProtKB-KW"/>
</dbReference>
<dbReference type="CDD" id="cd18773">
    <property type="entry name" value="PDC1_HK_sensor"/>
    <property type="match status" value="1"/>
</dbReference>
<dbReference type="GO" id="GO:0006935">
    <property type="term" value="P:chemotaxis"/>
    <property type="evidence" value="ECO:0007669"/>
    <property type="project" value="UniProtKB-KW"/>
</dbReference>
<dbReference type="PROSITE" id="PS50885">
    <property type="entry name" value="HAMP"/>
    <property type="match status" value="1"/>
</dbReference>
<keyword evidence="2" id="KW-1003">Cell membrane</keyword>
<sequence>MSKYYICKKNNKIGERHMKSIKHQLIWVMLLLVLVPFIVSSFMGHYFISTNYEKEIKENNKMLANAVADQVSAFIDKAYTVTEEIVHNNDVKSFIAEKQKNVIVGTVQRNNYFDLLFIQGTDGMQTAKTRGVLGDRSNRWWFKKIMEDKKPFVSKSYYSKTGNIPVTSILIPIYDEDNNLKGIMGSDLKLDYLQMIIEKFSTGENKYACVIDGEGVVIAHIDKKQVSELYNYKNLTKTVLVKDINGKVVFDEKGNEKTEIQKIKIPNKLQEITNKALNGESGVVEYVDNNGSKVISAYTAIRLPGNSNHWAVITVQKKAEAMAFVTDVQKRNGFVAVGLILLVIFVAYKVSNRITKPIIYMMKLMEEASDGDLTVISNIKSNNEIGKLSESFNKMIKGMKKLIERISEMSKSIDESSELLAETTEESAAAIDEVARTIAEVANGANEQAKDIELGVDAASDLSQEIEKMSVQIKESKKYADQVYHINNKGIEAMKLLEDKTFESNEASKQVEKVVNDLSEKTKTIDHIVETIMSISEQTNLLALNAAIEAARAGDAGRGFAVVAEEVRKLAEGTGESSNNVREIITTIQNDVRFAQEAMQTSKIVVEEQNKAIQHTQETFKHIAKAVETIVDKINSMVYSVESISISKDKVMSVIQNVSNVSEETAASSQQVSASTEEQTASIEQLSSLAEELEQMVKELDETIKVFKLNDELKNNSILA</sequence>
<dbReference type="KEGG" id="crs:FQB35_00160"/>
<evidence type="ECO:0000256" key="10">
    <source>
        <dbReference type="SAM" id="Coils"/>
    </source>
</evidence>
<dbReference type="CDD" id="cd06225">
    <property type="entry name" value="HAMP"/>
    <property type="match status" value="1"/>
</dbReference>
<dbReference type="PROSITE" id="PS50111">
    <property type="entry name" value="CHEMOTAXIS_TRANSDUC_2"/>
    <property type="match status" value="1"/>
</dbReference>
<dbReference type="Proteomes" id="UP000324646">
    <property type="component" value="Chromosome"/>
</dbReference>
<dbReference type="Pfam" id="PF02743">
    <property type="entry name" value="dCache_1"/>
    <property type="match status" value="1"/>
</dbReference>
<keyword evidence="7 9" id="KW-0807">Transducer</keyword>
<evidence type="ECO:0000256" key="6">
    <source>
        <dbReference type="ARBA" id="ARBA00023136"/>
    </source>
</evidence>
<evidence type="ECO:0000259" key="13">
    <source>
        <dbReference type="PROSITE" id="PS50885"/>
    </source>
</evidence>
<feature type="coiled-coil region" evidence="10">
    <location>
        <begin position="676"/>
        <end position="710"/>
    </location>
</feature>
<dbReference type="InterPro" id="IPR003660">
    <property type="entry name" value="HAMP_dom"/>
</dbReference>
<dbReference type="PANTHER" id="PTHR32089:SF112">
    <property type="entry name" value="LYSOZYME-LIKE PROTEIN-RELATED"/>
    <property type="match status" value="1"/>
</dbReference>
<evidence type="ECO:0000313" key="14">
    <source>
        <dbReference type="EMBL" id="QEK10909.1"/>
    </source>
</evidence>
<dbReference type="EMBL" id="CP042243">
    <property type="protein sequence ID" value="QEK10909.1"/>
    <property type="molecule type" value="Genomic_DNA"/>
</dbReference>
<evidence type="ECO:0000256" key="5">
    <source>
        <dbReference type="ARBA" id="ARBA00022989"/>
    </source>
</evidence>
<keyword evidence="5 11" id="KW-1133">Transmembrane helix</keyword>
<feature type="transmembrane region" description="Helical" evidence="11">
    <location>
        <begin position="25"/>
        <end position="48"/>
    </location>
</feature>
<dbReference type="SUPFAM" id="SSF103190">
    <property type="entry name" value="Sensory domain-like"/>
    <property type="match status" value="1"/>
</dbReference>
<evidence type="ECO:0000256" key="9">
    <source>
        <dbReference type="PROSITE-ProRule" id="PRU00284"/>
    </source>
</evidence>
<keyword evidence="3" id="KW-0145">Chemotaxis</keyword>
<comment type="similarity">
    <text evidence="8">Belongs to the methyl-accepting chemotaxis (MCP) protein family.</text>
</comment>
<dbReference type="GO" id="GO:0005886">
    <property type="term" value="C:plasma membrane"/>
    <property type="evidence" value="ECO:0007669"/>
    <property type="project" value="UniProtKB-SubCell"/>
</dbReference>
<keyword evidence="10" id="KW-0175">Coiled coil</keyword>
<evidence type="ECO:0000256" key="1">
    <source>
        <dbReference type="ARBA" id="ARBA00004651"/>
    </source>
</evidence>